<dbReference type="OrthoDB" id="2618490at2"/>
<name>A0A3D9I0Z8_9BACL</name>
<evidence type="ECO:0000313" key="2">
    <source>
        <dbReference type="Proteomes" id="UP000256869"/>
    </source>
</evidence>
<reference evidence="1 2" key="1">
    <citation type="submission" date="2018-07" db="EMBL/GenBank/DDBJ databases">
        <title>Genomic Encyclopedia of Type Strains, Phase III (KMG-III): the genomes of soil and plant-associated and newly described type strains.</title>
        <authorList>
            <person name="Whitman W."/>
        </authorList>
    </citation>
    <scope>NUCLEOTIDE SEQUENCE [LARGE SCALE GENOMIC DNA]</scope>
    <source>
        <strain evidence="1 2">CECT 8236</strain>
    </source>
</reference>
<proteinExistence type="predicted"/>
<protein>
    <submittedName>
        <fullName evidence="1">Uncharacterized protein</fullName>
    </submittedName>
</protein>
<dbReference type="AlphaFoldDB" id="A0A3D9I0Z8"/>
<dbReference type="EMBL" id="QRDY01000021">
    <property type="protein sequence ID" value="RED54826.1"/>
    <property type="molecule type" value="Genomic_DNA"/>
</dbReference>
<comment type="caution">
    <text evidence="1">The sequence shown here is derived from an EMBL/GenBank/DDBJ whole genome shotgun (WGS) entry which is preliminary data.</text>
</comment>
<dbReference type="RefSeq" id="WP_115995181.1">
    <property type="nucleotide sequence ID" value="NZ_QRDY01000021.1"/>
</dbReference>
<keyword evidence="2" id="KW-1185">Reference proteome</keyword>
<gene>
    <name evidence="1" type="ORF">DFP95_12182</name>
</gene>
<organism evidence="1 2">
    <name type="scientific">Cohnella lupini</name>
    <dbReference type="NCBI Taxonomy" id="1294267"/>
    <lineage>
        <taxon>Bacteria</taxon>
        <taxon>Bacillati</taxon>
        <taxon>Bacillota</taxon>
        <taxon>Bacilli</taxon>
        <taxon>Bacillales</taxon>
        <taxon>Paenibacillaceae</taxon>
        <taxon>Cohnella</taxon>
    </lineage>
</organism>
<accession>A0A3D9I0Z8</accession>
<dbReference type="Proteomes" id="UP000256869">
    <property type="component" value="Unassembled WGS sequence"/>
</dbReference>
<evidence type="ECO:0000313" key="1">
    <source>
        <dbReference type="EMBL" id="RED54826.1"/>
    </source>
</evidence>
<sequence>MMNVSNREQKQARLRQFLKILSEDPSLINRDGGRLEDSWSLSELLLFTGYSPRNEPVDVAELVSLLLKKLGLECGSEDMMDYVMNGGTVDDFMSVGRQEST</sequence>